<dbReference type="Proteomes" id="UP000199597">
    <property type="component" value="Chromosome I"/>
</dbReference>
<feature type="compositionally biased region" description="Basic and acidic residues" evidence="1">
    <location>
        <begin position="1"/>
        <end position="12"/>
    </location>
</feature>
<reference evidence="3" key="1">
    <citation type="submission" date="2016-10" db="EMBL/GenBank/DDBJ databases">
        <authorList>
            <person name="Varghese N."/>
            <person name="Submissions S."/>
        </authorList>
    </citation>
    <scope>NUCLEOTIDE SEQUENCE [LARGE SCALE GENOMIC DNA]</scope>
    <source>
        <strain evidence="3">DSM 23676</strain>
    </source>
</reference>
<gene>
    <name evidence="2" type="ORF">SAMN04489752_2559</name>
</gene>
<dbReference type="AlphaFoldDB" id="A0A1H1V7A4"/>
<proteinExistence type="predicted"/>
<protein>
    <recommendedName>
        <fullName evidence="4">Zinc-binding dehydrogenase</fullName>
    </recommendedName>
</protein>
<feature type="region of interest" description="Disordered" evidence="1">
    <location>
        <begin position="1"/>
        <end position="21"/>
    </location>
</feature>
<organism evidence="2 3">
    <name type="scientific">Brevibacterium siliguriense</name>
    <dbReference type="NCBI Taxonomy" id="1136497"/>
    <lineage>
        <taxon>Bacteria</taxon>
        <taxon>Bacillati</taxon>
        <taxon>Actinomycetota</taxon>
        <taxon>Actinomycetes</taxon>
        <taxon>Micrococcales</taxon>
        <taxon>Brevibacteriaceae</taxon>
        <taxon>Brevibacterium</taxon>
    </lineage>
</organism>
<name>A0A1H1V7A4_9MICO</name>
<sequence>MIEAFVDGRPDPRPLTTSTNPLEDTVEKGIEHRLGDGRATETKILVKP</sequence>
<evidence type="ECO:0000313" key="3">
    <source>
        <dbReference type="Proteomes" id="UP000199597"/>
    </source>
</evidence>
<evidence type="ECO:0000313" key="2">
    <source>
        <dbReference type="EMBL" id="SDS80361.1"/>
    </source>
</evidence>
<dbReference type="EMBL" id="LT629766">
    <property type="protein sequence ID" value="SDS80361.1"/>
    <property type="molecule type" value="Genomic_DNA"/>
</dbReference>
<evidence type="ECO:0000256" key="1">
    <source>
        <dbReference type="SAM" id="MobiDB-lite"/>
    </source>
</evidence>
<evidence type="ECO:0008006" key="4">
    <source>
        <dbReference type="Google" id="ProtNLM"/>
    </source>
</evidence>
<accession>A0A1H1V7A4</accession>
<keyword evidence="3" id="KW-1185">Reference proteome</keyword>